<keyword evidence="9" id="KW-0175">Coiled coil</keyword>
<dbReference type="InterPro" id="IPR011545">
    <property type="entry name" value="DEAD/DEAH_box_helicase_dom"/>
</dbReference>
<dbReference type="Pfam" id="PF00270">
    <property type="entry name" value="DEAD"/>
    <property type="match status" value="1"/>
</dbReference>
<dbReference type="InterPro" id="IPR000629">
    <property type="entry name" value="RNA-helicase_DEAD-box_CS"/>
</dbReference>
<evidence type="ECO:0000256" key="13">
    <source>
        <dbReference type="RuleBase" id="RU365068"/>
    </source>
</evidence>
<dbReference type="PROSITE" id="PS51192">
    <property type="entry name" value="HELICASE_ATP_BIND_1"/>
    <property type="match status" value="1"/>
</dbReference>
<dbReference type="GO" id="GO:0003723">
    <property type="term" value="F:RNA binding"/>
    <property type="evidence" value="ECO:0007669"/>
    <property type="project" value="UniProtKB-UniRule"/>
</dbReference>
<sequence>MTATVPAHAGSWHSLETPLSESIFSLSTLDNMGFDTMTPVQSGAIPLFLKNKDVVVEAVTGSGKTLSFVIPILEKLLRRDEPLKNHEIGAVIITPTRELAQQIHSVFQLFVQDHERVDDIRLGLFIGGSNVLAEDISSFKKEHPRILIGTPGRLEELLTKSGQLVNTKELEVLVMDEADRLLDMGFSKQLSSIIAQLPKQRRTGLFSATMTDAISELVRAGLRNPVRIVVKVEDLANKGAVQRTPATLDIDYLVCDADQKLLQTTRILETELADGEGSRKFIIYFATCAMVDYFYKILSRLPKLKPFSFHSLHGQMDTKRRSATYTSFTELSPAIPAVLLCTDVASRGLDISDLDYVIQVDPPQDPKAFSHRCGRAGRAGRKGRATVILVRGREEVYIDFLKLRKIPIQRRFYIMPDLNLFDNSIAAGDDKEDDKATSIEVKDEGVSEFIQQMRSIVRTDRDISDRAIKAFVSWARAYSKHEASYIFRMQDLDLSRLAMGFGLLKLPKMPELKAQKDKSQFVEEDIDWDTFKYADKMKEAKRLRELKDYQAKQATFNPQQQKKKINSAWSEKADAKERKAVRREKKQAKKEFLKKQAQAEIENKKRQLEEAKEDWEDFAEEERMFKKTKKGKLDKSVFEEMF</sequence>
<dbReference type="Pfam" id="PF13959">
    <property type="entry name" value="CTE_SPB4"/>
    <property type="match status" value="1"/>
</dbReference>
<reference evidence="17 18" key="1">
    <citation type="submission" date="2014-09" db="EMBL/GenBank/DDBJ databases">
        <authorList>
            <person name="Ellenberger Sabrina"/>
        </authorList>
    </citation>
    <scope>NUCLEOTIDE SEQUENCE [LARGE SCALE GENOMIC DNA]</scope>
    <source>
        <strain evidence="17 18">CBS 412.66</strain>
    </source>
</reference>
<keyword evidence="2" id="KW-0690">Ribosome biogenesis</keyword>
<dbReference type="Proteomes" id="UP000054107">
    <property type="component" value="Unassembled WGS sequence"/>
</dbReference>
<evidence type="ECO:0000256" key="2">
    <source>
        <dbReference type="ARBA" id="ARBA00022517"/>
    </source>
</evidence>
<dbReference type="SMART" id="SM00490">
    <property type="entry name" value="HELICc"/>
    <property type="match status" value="1"/>
</dbReference>
<keyword evidence="18" id="KW-1185">Reference proteome</keyword>
<dbReference type="STRING" id="35722.A0A0B7N0A6"/>
<dbReference type="SMART" id="SM00487">
    <property type="entry name" value="DEXDc"/>
    <property type="match status" value="1"/>
</dbReference>
<evidence type="ECO:0000256" key="1">
    <source>
        <dbReference type="ARBA" id="ARBA00004604"/>
    </source>
</evidence>
<feature type="domain" description="Helicase C-terminal" evidence="16">
    <location>
        <begin position="260"/>
        <end position="426"/>
    </location>
</feature>
<comment type="catalytic activity">
    <reaction evidence="11 13">
        <text>ATP + H2O = ADP + phosphate + H(+)</text>
        <dbReference type="Rhea" id="RHEA:13065"/>
        <dbReference type="ChEBI" id="CHEBI:15377"/>
        <dbReference type="ChEBI" id="CHEBI:15378"/>
        <dbReference type="ChEBI" id="CHEBI:30616"/>
        <dbReference type="ChEBI" id="CHEBI:43474"/>
        <dbReference type="ChEBI" id="CHEBI:456216"/>
        <dbReference type="EC" id="3.6.4.13"/>
    </reaction>
</comment>
<dbReference type="Gene3D" id="3.40.50.300">
    <property type="entry name" value="P-loop containing nucleotide triphosphate hydrolases"/>
    <property type="match status" value="2"/>
</dbReference>
<dbReference type="SUPFAM" id="SSF52540">
    <property type="entry name" value="P-loop containing nucleoside triphosphate hydrolases"/>
    <property type="match status" value="1"/>
</dbReference>
<gene>
    <name evidence="17" type="primary">PARPA_04630.1 scaffold 14707</name>
</gene>
<evidence type="ECO:0000256" key="8">
    <source>
        <dbReference type="ARBA" id="ARBA00022884"/>
    </source>
</evidence>
<dbReference type="Pfam" id="PF23681">
    <property type="entry name" value="CTT_SPB4"/>
    <property type="match status" value="1"/>
</dbReference>
<keyword evidence="4 12" id="KW-0547">Nucleotide-binding</keyword>
<dbReference type="PROSITE" id="PS00039">
    <property type="entry name" value="DEAD_ATP_HELICASE"/>
    <property type="match status" value="1"/>
</dbReference>
<evidence type="ECO:0000256" key="11">
    <source>
        <dbReference type="ARBA" id="ARBA00047984"/>
    </source>
</evidence>
<dbReference type="InterPro" id="IPR001650">
    <property type="entry name" value="Helicase_C-like"/>
</dbReference>
<dbReference type="GO" id="GO:0003724">
    <property type="term" value="F:RNA helicase activity"/>
    <property type="evidence" value="ECO:0007669"/>
    <property type="project" value="UniProtKB-EC"/>
</dbReference>
<comment type="function">
    <text evidence="13">RNA helicase.</text>
</comment>
<dbReference type="InterPro" id="IPR014001">
    <property type="entry name" value="Helicase_ATP-bd"/>
</dbReference>
<evidence type="ECO:0000256" key="6">
    <source>
        <dbReference type="ARBA" id="ARBA00022806"/>
    </source>
</evidence>
<dbReference type="Pfam" id="PF00271">
    <property type="entry name" value="Helicase_C"/>
    <property type="match status" value="1"/>
</dbReference>
<dbReference type="PROSITE" id="PS51194">
    <property type="entry name" value="HELICASE_CTER"/>
    <property type="match status" value="1"/>
</dbReference>
<comment type="subcellular location">
    <subcellularLocation>
        <location evidence="1">Nucleus</location>
        <location evidence="1">Nucleolus</location>
    </subcellularLocation>
</comment>
<evidence type="ECO:0000259" key="16">
    <source>
        <dbReference type="PROSITE" id="PS51194"/>
    </source>
</evidence>
<evidence type="ECO:0000259" key="15">
    <source>
        <dbReference type="PROSITE" id="PS51192"/>
    </source>
</evidence>
<evidence type="ECO:0000256" key="12">
    <source>
        <dbReference type="RuleBase" id="RU000492"/>
    </source>
</evidence>
<dbReference type="OrthoDB" id="7396459at2759"/>
<protein>
    <recommendedName>
        <fullName evidence="13">ATP-dependent RNA helicase</fullName>
        <ecNumber evidence="13">3.6.4.13</ecNumber>
    </recommendedName>
</protein>
<dbReference type="InterPro" id="IPR025313">
    <property type="entry name" value="SPB4-like_CTE"/>
</dbReference>
<keyword evidence="6 12" id="KW-0347">Helicase</keyword>
<dbReference type="GO" id="GO:0005524">
    <property type="term" value="F:ATP binding"/>
    <property type="evidence" value="ECO:0007669"/>
    <property type="project" value="UniProtKB-UniRule"/>
</dbReference>
<keyword evidence="3" id="KW-0698">rRNA processing</keyword>
<dbReference type="GO" id="GO:0016887">
    <property type="term" value="F:ATP hydrolysis activity"/>
    <property type="evidence" value="ECO:0007669"/>
    <property type="project" value="RHEA"/>
</dbReference>
<evidence type="ECO:0000256" key="7">
    <source>
        <dbReference type="ARBA" id="ARBA00022840"/>
    </source>
</evidence>
<evidence type="ECO:0000256" key="10">
    <source>
        <dbReference type="ARBA" id="ARBA00038002"/>
    </source>
</evidence>
<dbReference type="CDD" id="cd18787">
    <property type="entry name" value="SF2_C_DEAD"/>
    <property type="match status" value="1"/>
</dbReference>
<dbReference type="GO" id="GO:0006364">
    <property type="term" value="P:rRNA processing"/>
    <property type="evidence" value="ECO:0007669"/>
    <property type="project" value="UniProtKB-KW"/>
</dbReference>
<dbReference type="InterPro" id="IPR027417">
    <property type="entry name" value="P-loop_NTPase"/>
</dbReference>
<dbReference type="EC" id="3.6.4.13" evidence="13"/>
<feature type="region of interest" description="Disordered" evidence="14">
    <location>
        <begin position="555"/>
        <end position="595"/>
    </location>
</feature>
<evidence type="ECO:0000256" key="9">
    <source>
        <dbReference type="ARBA" id="ARBA00023054"/>
    </source>
</evidence>
<feature type="compositionally biased region" description="Basic residues" evidence="14">
    <location>
        <begin position="579"/>
        <end position="588"/>
    </location>
</feature>
<accession>A0A0B7N0A6</accession>
<dbReference type="EMBL" id="LN725407">
    <property type="protein sequence ID" value="CEP10842.1"/>
    <property type="molecule type" value="Genomic_DNA"/>
</dbReference>
<comment type="similarity">
    <text evidence="10">Belongs to the DEAD box helicase family. DDX55/SPB4 subfamily.</text>
</comment>
<dbReference type="FunFam" id="3.40.50.300:FF:000877">
    <property type="entry name" value="RNA helicase"/>
    <property type="match status" value="1"/>
</dbReference>
<evidence type="ECO:0000313" key="18">
    <source>
        <dbReference type="Proteomes" id="UP000054107"/>
    </source>
</evidence>
<dbReference type="GO" id="GO:0005730">
    <property type="term" value="C:nucleolus"/>
    <property type="evidence" value="ECO:0007669"/>
    <property type="project" value="UniProtKB-SubCell"/>
</dbReference>
<evidence type="ECO:0000256" key="4">
    <source>
        <dbReference type="ARBA" id="ARBA00022741"/>
    </source>
</evidence>
<comment type="domain">
    <text evidence="13">The Q motif is unique to and characteristic of the DEAD box family of RNA helicases and controls ATP binding and hydrolysis.</text>
</comment>
<evidence type="ECO:0000256" key="14">
    <source>
        <dbReference type="SAM" id="MobiDB-lite"/>
    </source>
</evidence>
<organism evidence="17 18">
    <name type="scientific">Parasitella parasitica</name>
    <dbReference type="NCBI Taxonomy" id="35722"/>
    <lineage>
        <taxon>Eukaryota</taxon>
        <taxon>Fungi</taxon>
        <taxon>Fungi incertae sedis</taxon>
        <taxon>Mucoromycota</taxon>
        <taxon>Mucoromycotina</taxon>
        <taxon>Mucoromycetes</taxon>
        <taxon>Mucorales</taxon>
        <taxon>Mucorineae</taxon>
        <taxon>Mucoraceae</taxon>
        <taxon>Parasitella</taxon>
    </lineage>
</organism>
<dbReference type="CDD" id="cd17960">
    <property type="entry name" value="DEADc_DDX55"/>
    <property type="match status" value="1"/>
</dbReference>
<keyword evidence="5 12" id="KW-0378">Hydrolase</keyword>
<name>A0A0B7N0A6_9FUNG</name>
<feature type="domain" description="Helicase ATP-binding" evidence="15">
    <location>
        <begin position="45"/>
        <end position="228"/>
    </location>
</feature>
<keyword evidence="7 12" id="KW-0067">ATP-binding</keyword>
<evidence type="ECO:0000256" key="5">
    <source>
        <dbReference type="ARBA" id="ARBA00022801"/>
    </source>
</evidence>
<dbReference type="SMART" id="SM01178">
    <property type="entry name" value="DUF4217"/>
    <property type="match status" value="1"/>
</dbReference>
<dbReference type="PANTHER" id="PTHR24031">
    <property type="entry name" value="RNA HELICASE"/>
    <property type="match status" value="1"/>
</dbReference>
<dbReference type="InterPro" id="IPR056330">
    <property type="entry name" value="CTT_SPB4"/>
</dbReference>
<evidence type="ECO:0000313" key="17">
    <source>
        <dbReference type="EMBL" id="CEP10842.1"/>
    </source>
</evidence>
<proteinExistence type="inferred from homology"/>
<evidence type="ECO:0000256" key="3">
    <source>
        <dbReference type="ARBA" id="ARBA00022552"/>
    </source>
</evidence>
<keyword evidence="8 13" id="KW-0694">RNA-binding</keyword>
<dbReference type="AlphaFoldDB" id="A0A0B7N0A6"/>